<organism evidence="7 8">
    <name type="scientific">Trichodelitschia bisporula</name>
    <dbReference type="NCBI Taxonomy" id="703511"/>
    <lineage>
        <taxon>Eukaryota</taxon>
        <taxon>Fungi</taxon>
        <taxon>Dikarya</taxon>
        <taxon>Ascomycota</taxon>
        <taxon>Pezizomycotina</taxon>
        <taxon>Dothideomycetes</taxon>
        <taxon>Dothideomycetes incertae sedis</taxon>
        <taxon>Phaeotrichales</taxon>
        <taxon>Phaeotrichaceae</taxon>
        <taxon>Trichodelitschia</taxon>
    </lineage>
</organism>
<dbReference type="OrthoDB" id="440760at2759"/>
<dbReference type="SUPFAM" id="SSF50249">
    <property type="entry name" value="Nucleic acid-binding proteins"/>
    <property type="match status" value="1"/>
</dbReference>
<feature type="region of interest" description="Disordered" evidence="4">
    <location>
        <begin position="1"/>
        <end position="23"/>
    </location>
</feature>
<keyword evidence="8" id="KW-1185">Reference proteome</keyword>
<evidence type="ECO:0000256" key="1">
    <source>
        <dbReference type="ARBA" id="ARBA00004604"/>
    </source>
</evidence>
<evidence type="ECO:0008006" key="9">
    <source>
        <dbReference type="Google" id="ProtNLM"/>
    </source>
</evidence>
<dbReference type="InterPro" id="IPR019495">
    <property type="entry name" value="EXOSC1_C"/>
</dbReference>
<evidence type="ECO:0000313" key="7">
    <source>
        <dbReference type="EMBL" id="KAF2398736.1"/>
    </source>
</evidence>
<dbReference type="InterPro" id="IPR039771">
    <property type="entry name" value="Csl4"/>
</dbReference>
<dbReference type="GO" id="GO:0005737">
    <property type="term" value="C:cytoplasm"/>
    <property type="evidence" value="ECO:0007669"/>
    <property type="project" value="TreeGrafter"/>
</dbReference>
<dbReference type="Gene3D" id="2.40.50.140">
    <property type="entry name" value="Nucleic acid-binding proteins"/>
    <property type="match status" value="1"/>
</dbReference>
<evidence type="ECO:0000259" key="5">
    <source>
        <dbReference type="Pfam" id="PF10447"/>
    </source>
</evidence>
<dbReference type="GO" id="GO:0000176">
    <property type="term" value="C:nuclear exosome (RNase complex)"/>
    <property type="evidence" value="ECO:0007669"/>
    <property type="project" value="TreeGrafter"/>
</dbReference>
<dbReference type="GO" id="GO:0005730">
    <property type="term" value="C:nucleolus"/>
    <property type="evidence" value="ECO:0007669"/>
    <property type="project" value="UniProtKB-SubCell"/>
</dbReference>
<dbReference type="InterPro" id="IPR025721">
    <property type="entry name" value="Exosome_cplx_N_dom"/>
</dbReference>
<dbReference type="Pfam" id="PF10447">
    <property type="entry name" value="EXOSC1"/>
    <property type="match status" value="1"/>
</dbReference>
<dbReference type="PANTHER" id="PTHR12686:SF8">
    <property type="entry name" value="EXOSOME COMPLEX COMPONENT CSL4"/>
    <property type="match status" value="1"/>
</dbReference>
<dbReference type="EMBL" id="ML996699">
    <property type="protein sequence ID" value="KAF2398736.1"/>
    <property type="molecule type" value="Genomic_DNA"/>
</dbReference>
<feature type="domain" description="Exosome complex component CSL4 C-terminal" evidence="5">
    <location>
        <begin position="106"/>
        <end position="144"/>
    </location>
</feature>
<dbReference type="AlphaFoldDB" id="A0A6G1HS93"/>
<feature type="domain" description="Exosome complex component N-terminal" evidence="6">
    <location>
        <begin position="7"/>
        <end position="42"/>
    </location>
</feature>
<evidence type="ECO:0000256" key="2">
    <source>
        <dbReference type="ARBA" id="ARBA00022490"/>
    </source>
</evidence>
<evidence type="ECO:0000256" key="4">
    <source>
        <dbReference type="SAM" id="MobiDB-lite"/>
    </source>
</evidence>
<dbReference type="InterPro" id="IPR012340">
    <property type="entry name" value="NA-bd_OB-fold"/>
</dbReference>
<dbReference type="GO" id="GO:0006396">
    <property type="term" value="P:RNA processing"/>
    <property type="evidence" value="ECO:0007669"/>
    <property type="project" value="InterPro"/>
</dbReference>
<dbReference type="PANTHER" id="PTHR12686">
    <property type="entry name" value="3'-5' EXORIBONUCLEASE CSL4-RELATED"/>
    <property type="match status" value="1"/>
</dbReference>
<comment type="subcellular location">
    <subcellularLocation>
        <location evidence="1">Nucleus</location>
        <location evidence="1">Nucleolus</location>
    </subcellularLocation>
</comment>
<dbReference type="GO" id="GO:0003723">
    <property type="term" value="F:RNA binding"/>
    <property type="evidence" value="ECO:0007669"/>
    <property type="project" value="InterPro"/>
</dbReference>
<keyword evidence="2" id="KW-0963">Cytoplasm</keyword>
<name>A0A6G1HS93_9PEZI</name>
<dbReference type="Proteomes" id="UP000799640">
    <property type="component" value="Unassembled WGS sequence"/>
</dbReference>
<gene>
    <name evidence="7" type="ORF">EJ06DRAFT_557933</name>
</gene>
<proteinExistence type="predicted"/>
<evidence type="ECO:0000256" key="3">
    <source>
        <dbReference type="ARBA" id="ARBA00022835"/>
    </source>
</evidence>
<evidence type="ECO:0000313" key="8">
    <source>
        <dbReference type="Proteomes" id="UP000799640"/>
    </source>
</evidence>
<evidence type="ECO:0000259" key="6">
    <source>
        <dbReference type="Pfam" id="PF14382"/>
    </source>
</evidence>
<dbReference type="Pfam" id="PF14382">
    <property type="entry name" value="ECR1_N"/>
    <property type="match status" value="1"/>
</dbReference>
<dbReference type="SUPFAM" id="SSF110324">
    <property type="entry name" value="Ribosomal L27 protein-like"/>
    <property type="match status" value="1"/>
</dbReference>
<accession>A0A6G1HS93</accession>
<protein>
    <recommendedName>
        <fullName evidence="9">Exosome complex component CSL4 C-terminal domain-containing protein</fullName>
    </recommendedName>
</protein>
<keyword evidence="3" id="KW-0271">Exosome</keyword>
<sequence length="199" mass="21152">MASAPSFALPGQPLGPSARHAAGPGTHIYNDRLVASLLGPVSNLTPIRGSSGNSNKASLQSTLAITRPSNAPAPLPSINATVYARVTRLARLQAQCEILVTDDKVNTPVRAVLRAQDVRATEKDKVKITECFRVGDIVRATVVGLGDNTGGYFLSTAGNEFGVVMAWSEEGNVCVPVSWCEVRDRETGKKEPRKVAKPF</sequence>
<reference evidence="7" key="1">
    <citation type="journal article" date="2020" name="Stud. Mycol.">
        <title>101 Dothideomycetes genomes: a test case for predicting lifestyles and emergence of pathogens.</title>
        <authorList>
            <person name="Haridas S."/>
            <person name="Albert R."/>
            <person name="Binder M."/>
            <person name="Bloem J."/>
            <person name="Labutti K."/>
            <person name="Salamov A."/>
            <person name="Andreopoulos B."/>
            <person name="Baker S."/>
            <person name="Barry K."/>
            <person name="Bills G."/>
            <person name="Bluhm B."/>
            <person name="Cannon C."/>
            <person name="Castanera R."/>
            <person name="Culley D."/>
            <person name="Daum C."/>
            <person name="Ezra D."/>
            <person name="Gonzalez J."/>
            <person name="Henrissat B."/>
            <person name="Kuo A."/>
            <person name="Liang C."/>
            <person name="Lipzen A."/>
            <person name="Lutzoni F."/>
            <person name="Magnuson J."/>
            <person name="Mondo S."/>
            <person name="Nolan M."/>
            <person name="Ohm R."/>
            <person name="Pangilinan J."/>
            <person name="Park H.-J."/>
            <person name="Ramirez L."/>
            <person name="Alfaro M."/>
            <person name="Sun H."/>
            <person name="Tritt A."/>
            <person name="Yoshinaga Y."/>
            <person name="Zwiers L.-H."/>
            <person name="Turgeon B."/>
            <person name="Goodwin S."/>
            <person name="Spatafora J."/>
            <person name="Crous P."/>
            <person name="Grigoriev I."/>
        </authorList>
    </citation>
    <scope>NUCLEOTIDE SEQUENCE</scope>
    <source>
        <strain evidence="7">CBS 262.69</strain>
    </source>
</reference>